<keyword evidence="1" id="KW-1133">Transmembrane helix</keyword>
<keyword evidence="3" id="KW-1185">Reference proteome</keyword>
<protein>
    <submittedName>
        <fullName evidence="2">Uncharacterized protein</fullName>
    </submittedName>
</protein>
<keyword evidence="1" id="KW-0472">Membrane</keyword>
<accession>A0ABD2AGL5</accession>
<evidence type="ECO:0000313" key="3">
    <source>
        <dbReference type="Proteomes" id="UP001607303"/>
    </source>
</evidence>
<dbReference type="EMBL" id="JAYRBN010000119">
    <property type="protein sequence ID" value="KAL2719758.1"/>
    <property type="molecule type" value="Genomic_DNA"/>
</dbReference>
<comment type="caution">
    <text evidence="2">The sequence shown here is derived from an EMBL/GenBank/DDBJ whole genome shotgun (WGS) entry which is preliminary data.</text>
</comment>
<keyword evidence="1" id="KW-0812">Transmembrane</keyword>
<dbReference type="AlphaFoldDB" id="A0ABD2AGL5"/>
<feature type="non-terminal residue" evidence="2">
    <location>
        <position position="137"/>
    </location>
</feature>
<evidence type="ECO:0000313" key="2">
    <source>
        <dbReference type="EMBL" id="KAL2719758.1"/>
    </source>
</evidence>
<organism evidence="2 3">
    <name type="scientific">Vespula maculifrons</name>
    <name type="common">Eastern yellow jacket</name>
    <name type="synonym">Wasp</name>
    <dbReference type="NCBI Taxonomy" id="7453"/>
    <lineage>
        <taxon>Eukaryota</taxon>
        <taxon>Metazoa</taxon>
        <taxon>Ecdysozoa</taxon>
        <taxon>Arthropoda</taxon>
        <taxon>Hexapoda</taxon>
        <taxon>Insecta</taxon>
        <taxon>Pterygota</taxon>
        <taxon>Neoptera</taxon>
        <taxon>Endopterygota</taxon>
        <taxon>Hymenoptera</taxon>
        <taxon>Apocrita</taxon>
        <taxon>Aculeata</taxon>
        <taxon>Vespoidea</taxon>
        <taxon>Vespidae</taxon>
        <taxon>Vespinae</taxon>
        <taxon>Vespula</taxon>
    </lineage>
</organism>
<name>A0ABD2AGL5_VESMC</name>
<proteinExistence type="predicted"/>
<evidence type="ECO:0000256" key="1">
    <source>
        <dbReference type="SAM" id="Phobius"/>
    </source>
</evidence>
<dbReference type="Proteomes" id="UP001607303">
    <property type="component" value="Unassembled WGS sequence"/>
</dbReference>
<feature type="transmembrane region" description="Helical" evidence="1">
    <location>
        <begin position="101"/>
        <end position="122"/>
    </location>
</feature>
<sequence>MATNASLMAVDARRVRVEPFSLLKTTGHGRLCNFNCVLTTVQRSKATTCAFRGKLHQESFPLRADYQKSDVRIEDDERNPLLIGISSLAPMIKPRMVRSSLWLFMEYYIPIAKYPLSIMYYIDDFKQLKLDKNEPSG</sequence>
<reference evidence="2 3" key="1">
    <citation type="journal article" date="2024" name="Ann. Entomol. Soc. Am.">
        <title>Genomic analyses of the southern and eastern yellowjacket wasps (Hymenoptera: Vespidae) reveal evolutionary signatures of social life.</title>
        <authorList>
            <person name="Catto M.A."/>
            <person name="Caine P.B."/>
            <person name="Orr S.E."/>
            <person name="Hunt B.G."/>
            <person name="Goodisman M.A.D."/>
        </authorList>
    </citation>
    <scope>NUCLEOTIDE SEQUENCE [LARGE SCALE GENOMIC DNA]</scope>
    <source>
        <strain evidence="2">232</strain>
        <tissue evidence="2">Head and thorax</tissue>
    </source>
</reference>
<gene>
    <name evidence="2" type="ORF">V1477_021252</name>
</gene>